<feature type="transmembrane region" description="Helical" evidence="1">
    <location>
        <begin position="29"/>
        <end position="46"/>
    </location>
</feature>
<keyword evidence="3" id="KW-1185">Reference proteome</keyword>
<evidence type="ECO:0000313" key="2">
    <source>
        <dbReference type="EMBL" id="MBC6471032.1"/>
    </source>
</evidence>
<keyword evidence="1" id="KW-1133">Transmembrane helix</keyword>
<dbReference type="EMBL" id="JABVEC010000055">
    <property type="protein sequence ID" value="MBC6471032.1"/>
    <property type="molecule type" value="Genomic_DNA"/>
</dbReference>
<evidence type="ECO:0000256" key="1">
    <source>
        <dbReference type="SAM" id="Phobius"/>
    </source>
</evidence>
<reference evidence="2 3" key="1">
    <citation type="submission" date="2020-06" db="EMBL/GenBank/DDBJ databases">
        <title>Actinomadura xiongansis sp. nov., isolated from soil of Baiyangdian.</title>
        <authorList>
            <person name="Zhang X."/>
        </authorList>
    </citation>
    <scope>NUCLEOTIDE SEQUENCE [LARGE SCALE GENOMIC DNA]</scope>
    <source>
        <strain evidence="2 3">HBUM206468</strain>
    </source>
</reference>
<proteinExistence type="predicted"/>
<comment type="caution">
    <text evidence="2">The sequence shown here is derived from an EMBL/GenBank/DDBJ whole genome shotgun (WGS) entry which is preliminary data.</text>
</comment>
<protein>
    <submittedName>
        <fullName evidence="2">Uncharacterized protein</fullName>
    </submittedName>
</protein>
<keyword evidence="1" id="KW-0812">Transmembrane</keyword>
<evidence type="ECO:0000313" key="3">
    <source>
        <dbReference type="Proteomes" id="UP000805614"/>
    </source>
</evidence>
<keyword evidence="1" id="KW-0472">Membrane</keyword>
<sequence length="166" mass="18840">MVADPDKETSLLAGKGKMGRRRRRRREPAFVWWVLFAALGAVAWLLQSWRVGLLVLLLWCLYEFCLVPTVCRITTRQGLWCLEPVRGRLFACTPAHQQVKNDALWWLIGLRNPFRKRQLPDTGRNTGVLVVSPVVRARLDQTDRIVLILAGGGTLVTAVWAVSGYF</sequence>
<accession>A0ABR7M1P2</accession>
<name>A0ABR7M1P2_9ACTN</name>
<gene>
    <name evidence="2" type="ORF">HKK74_36910</name>
</gene>
<feature type="transmembrane region" description="Helical" evidence="1">
    <location>
        <begin position="145"/>
        <end position="163"/>
    </location>
</feature>
<organism evidence="2 3">
    <name type="scientific">Actinomadura alba</name>
    <dbReference type="NCBI Taxonomy" id="406431"/>
    <lineage>
        <taxon>Bacteria</taxon>
        <taxon>Bacillati</taxon>
        <taxon>Actinomycetota</taxon>
        <taxon>Actinomycetes</taxon>
        <taxon>Streptosporangiales</taxon>
        <taxon>Thermomonosporaceae</taxon>
        <taxon>Actinomadura</taxon>
    </lineage>
</organism>
<feature type="transmembrane region" description="Helical" evidence="1">
    <location>
        <begin position="52"/>
        <end position="71"/>
    </location>
</feature>
<dbReference type="Proteomes" id="UP000805614">
    <property type="component" value="Unassembled WGS sequence"/>
</dbReference>